<dbReference type="Gene3D" id="3.30.420.10">
    <property type="entry name" value="Ribonuclease H-like superfamily/Ribonuclease H"/>
    <property type="match status" value="1"/>
</dbReference>
<dbReference type="GO" id="GO:0006298">
    <property type="term" value="P:mismatch repair"/>
    <property type="evidence" value="ECO:0007669"/>
    <property type="project" value="TreeGrafter"/>
</dbReference>
<evidence type="ECO:0000256" key="13">
    <source>
        <dbReference type="ARBA" id="ARBA00023211"/>
    </source>
</evidence>
<dbReference type="OrthoDB" id="9803420at2"/>
<dbReference type="CDD" id="cd07182">
    <property type="entry name" value="RNase_HII_bacteria_HII_like"/>
    <property type="match status" value="1"/>
</dbReference>
<dbReference type="PROSITE" id="PS51975">
    <property type="entry name" value="RNASE_H_2"/>
    <property type="match status" value="1"/>
</dbReference>
<feature type="binding site" evidence="14 15">
    <location>
        <position position="79"/>
    </location>
    <ligand>
        <name>a divalent metal cation</name>
        <dbReference type="ChEBI" id="CHEBI:60240"/>
    </ligand>
</feature>
<evidence type="ECO:0000256" key="1">
    <source>
        <dbReference type="ARBA" id="ARBA00000077"/>
    </source>
</evidence>
<dbReference type="EC" id="3.1.26.4" evidence="6 14"/>
<evidence type="ECO:0000256" key="15">
    <source>
        <dbReference type="PROSITE-ProRule" id="PRU01319"/>
    </source>
</evidence>
<evidence type="ECO:0000313" key="18">
    <source>
        <dbReference type="EMBL" id="QDI90537.1"/>
    </source>
</evidence>
<dbReference type="AlphaFoldDB" id="A0A514LF99"/>
<dbReference type="GO" id="GO:0032299">
    <property type="term" value="C:ribonuclease H2 complex"/>
    <property type="evidence" value="ECO:0007669"/>
    <property type="project" value="TreeGrafter"/>
</dbReference>
<keyword evidence="10 14" id="KW-0479">Metal-binding</keyword>
<comment type="cofactor">
    <cofactor evidence="2">
        <name>Mg(2+)</name>
        <dbReference type="ChEBI" id="CHEBI:18420"/>
    </cofactor>
</comment>
<feature type="domain" description="RNase H type-2" evidence="17">
    <location>
        <begin position="72"/>
        <end position="255"/>
    </location>
</feature>
<evidence type="ECO:0000256" key="12">
    <source>
        <dbReference type="ARBA" id="ARBA00022801"/>
    </source>
</evidence>
<dbReference type="FunFam" id="3.30.420.10:FF:000006">
    <property type="entry name" value="Ribonuclease HII"/>
    <property type="match status" value="1"/>
</dbReference>
<keyword evidence="12 14" id="KW-0378">Hydrolase</keyword>
<dbReference type="InterPro" id="IPR024567">
    <property type="entry name" value="RNase_HII/HIII_dom"/>
</dbReference>
<keyword evidence="8 14" id="KW-0963">Cytoplasm</keyword>
<sequence length="255" mass="28147">MAKPLSIAKIKTHLFADQSPSDGWINELRTDTRKGVRELLARYDRMREREAVSLQQFRDMCSFDQQFIFPEAKLAGVDEVGRGPLAGPVTAAAVILPAAFELPGLTDSKKLNVEQREQFYGKIVAAADVGIGMASSEEIDEINIYHATRLAMARAVEDLPKPPDHLLIDAMELSLDVPQTPIIKGDAKSASIAAASVVAKVTRDTYMKTLHERYPAYQFDRNAGYGTKAHLEALEREGPTPVHRRSFEPVAICEA</sequence>
<dbReference type="KEGG" id="sale:EPH95_04545"/>
<keyword evidence="11 14" id="KW-0255">Endonuclease</keyword>
<feature type="binding site" evidence="14 15">
    <location>
        <position position="169"/>
    </location>
    <ligand>
        <name>a divalent metal cation</name>
        <dbReference type="ChEBI" id="CHEBI:60240"/>
    </ligand>
</feature>
<dbReference type="PANTHER" id="PTHR10954:SF18">
    <property type="entry name" value="RIBONUCLEASE HII"/>
    <property type="match status" value="1"/>
</dbReference>
<comment type="subcellular location">
    <subcellularLocation>
        <location evidence="4 14">Cytoplasm</location>
    </subcellularLocation>
</comment>
<dbReference type="Pfam" id="PF01351">
    <property type="entry name" value="RNase_HII"/>
    <property type="match status" value="1"/>
</dbReference>
<evidence type="ECO:0000256" key="14">
    <source>
        <dbReference type="HAMAP-Rule" id="MF_00052"/>
    </source>
</evidence>
<dbReference type="RefSeq" id="WP_142087726.1">
    <property type="nucleotide sequence ID" value="NZ_CP035485.1"/>
</dbReference>
<keyword evidence="19" id="KW-1185">Reference proteome</keyword>
<proteinExistence type="inferred from homology"/>
<dbReference type="InterPro" id="IPR001352">
    <property type="entry name" value="RNase_HII/HIII"/>
</dbReference>
<reference evidence="19" key="1">
    <citation type="submission" date="2019-01" db="EMBL/GenBank/DDBJ databases">
        <title>Genomic analysis of Salicibibacter sp. NKC3-5.</title>
        <authorList>
            <person name="Oh Y.J."/>
        </authorList>
    </citation>
    <scope>NUCLEOTIDE SEQUENCE [LARGE SCALE GENOMIC DNA]</scope>
    <source>
        <strain evidence="19">NKC3-5</strain>
    </source>
</reference>
<dbReference type="GO" id="GO:0003723">
    <property type="term" value="F:RNA binding"/>
    <property type="evidence" value="ECO:0007669"/>
    <property type="project" value="UniProtKB-UniRule"/>
</dbReference>
<dbReference type="GO" id="GO:0030145">
    <property type="term" value="F:manganese ion binding"/>
    <property type="evidence" value="ECO:0007669"/>
    <property type="project" value="UniProtKB-UniRule"/>
</dbReference>
<evidence type="ECO:0000256" key="4">
    <source>
        <dbReference type="ARBA" id="ARBA00004496"/>
    </source>
</evidence>
<keyword evidence="13 14" id="KW-0464">Manganese</keyword>
<keyword evidence="9 14" id="KW-0540">Nuclease</keyword>
<evidence type="ECO:0000256" key="7">
    <source>
        <dbReference type="ARBA" id="ARBA00019179"/>
    </source>
</evidence>
<organism evidence="18 19">
    <name type="scientific">Salicibibacter halophilus</name>
    <dbReference type="NCBI Taxonomy" id="2502791"/>
    <lineage>
        <taxon>Bacteria</taxon>
        <taxon>Bacillati</taxon>
        <taxon>Bacillota</taxon>
        <taxon>Bacilli</taxon>
        <taxon>Bacillales</taxon>
        <taxon>Bacillaceae</taxon>
        <taxon>Salicibibacter</taxon>
    </lineage>
</organism>
<comment type="function">
    <text evidence="3 14 16">Endonuclease that specifically degrades the RNA of RNA-DNA hybrids.</text>
</comment>
<dbReference type="Proteomes" id="UP000319756">
    <property type="component" value="Chromosome"/>
</dbReference>
<dbReference type="GO" id="GO:0004523">
    <property type="term" value="F:RNA-DNA hybrid ribonuclease activity"/>
    <property type="evidence" value="ECO:0007669"/>
    <property type="project" value="UniProtKB-UniRule"/>
</dbReference>
<name>A0A514LF99_9BACI</name>
<dbReference type="EMBL" id="CP035485">
    <property type="protein sequence ID" value="QDI90537.1"/>
    <property type="molecule type" value="Genomic_DNA"/>
</dbReference>
<protein>
    <recommendedName>
        <fullName evidence="7 14">Ribonuclease HII</fullName>
        <shortName evidence="14">RNase HII</shortName>
        <ecNumber evidence="6 14">3.1.26.4</ecNumber>
    </recommendedName>
</protein>
<dbReference type="NCBIfam" id="NF000594">
    <property type="entry name" value="PRK00015.1-1"/>
    <property type="match status" value="1"/>
</dbReference>
<evidence type="ECO:0000256" key="5">
    <source>
        <dbReference type="ARBA" id="ARBA00007383"/>
    </source>
</evidence>
<comment type="similarity">
    <text evidence="5 14 16">Belongs to the RNase HII family.</text>
</comment>
<evidence type="ECO:0000256" key="16">
    <source>
        <dbReference type="RuleBase" id="RU003515"/>
    </source>
</evidence>
<feature type="binding site" evidence="14 15">
    <location>
        <position position="78"/>
    </location>
    <ligand>
        <name>a divalent metal cation</name>
        <dbReference type="ChEBI" id="CHEBI:60240"/>
    </ligand>
</feature>
<comment type="catalytic activity">
    <reaction evidence="1 14 15 16">
        <text>Endonucleolytic cleavage to 5'-phosphomonoester.</text>
        <dbReference type="EC" id="3.1.26.4"/>
    </reaction>
</comment>
<dbReference type="InterPro" id="IPR012337">
    <property type="entry name" value="RNaseH-like_sf"/>
</dbReference>
<dbReference type="InterPro" id="IPR036397">
    <property type="entry name" value="RNaseH_sf"/>
</dbReference>
<dbReference type="PANTHER" id="PTHR10954">
    <property type="entry name" value="RIBONUCLEASE H2 SUBUNIT A"/>
    <property type="match status" value="1"/>
</dbReference>
<evidence type="ECO:0000256" key="2">
    <source>
        <dbReference type="ARBA" id="ARBA00001946"/>
    </source>
</evidence>
<evidence type="ECO:0000256" key="9">
    <source>
        <dbReference type="ARBA" id="ARBA00022722"/>
    </source>
</evidence>
<dbReference type="GO" id="GO:0005737">
    <property type="term" value="C:cytoplasm"/>
    <property type="evidence" value="ECO:0007669"/>
    <property type="project" value="UniProtKB-SubCell"/>
</dbReference>
<evidence type="ECO:0000256" key="3">
    <source>
        <dbReference type="ARBA" id="ARBA00004065"/>
    </source>
</evidence>
<evidence type="ECO:0000256" key="6">
    <source>
        <dbReference type="ARBA" id="ARBA00012180"/>
    </source>
</evidence>
<dbReference type="HAMAP" id="MF_00052_B">
    <property type="entry name" value="RNase_HII_B"/>
    <property type="match status" value="1"/>
</dbReference>
<dbReference type="NCBIfam" id="NF000595">
    <property type="entry name" value="PRK00015.1-3"/>
    <property type="match status" value="1"/>
</dbReference>
<accession>A0A514LF99</accession>
<evidence type="ECO:0000313" key="19">
    <source>
        <dbReference type="Proteomes" id="UP000319756"/>
    </source>
</evidence>
<dbReference type="SUPFAM" id="SSF53098">
    <property type="entry name" value="Ribonuclease H-like"/>
    <property type="match status" value="1"/>
</dbReference>
<dbReference type="InterPro" id="IPR022898">
    <property type="entry name" value="RNase_HII"/>
</dbReference>
<dbReference type="GO" id="GO:0043137">
    <property type="term" value="P:DNA replication, removal of RNA primer"/>
    <property type="evidence" value="ECO:0007669"/>
    <property type="project" value="TreeGrafter"/>
</dbReference>
<evidence type="ECO:0000256" key="10">
    <source>
        <dbReference type="ARBA" id="ARBA00022723"/>
    </source>
</evidence>
<evidence type="ECO:0000256" key="11">
    <source>
        <dbReference type="ARBA" id="ARBA00022759"/>
    </source>
</evidence>
<evidence type="ECO:0000259" key="17">
    <source>
        <dbReference type="PROSITE" id="PS51975"/>
    </source>
</evidence>
<comment type="cofactor">
    <cofactor evidence="14 15">
        <name>Mn(2+)</name>
        <dbReference type="ChEBI" id="CHEBI:29035"/>
    </cofactor>
    <cofactor evidence="14 15">
        <name>Mg(2+)</name>
        <dbReference type="ChEBI" id="CHEBI:18420"/>
    </cofactor>
    <text evidence="14 15">Manganese or magnesium. Binds 1 divalent metal ion per monomer in the absence of substrate. May bind a second metal ion after substrate binding.</text>
</comment>
<gene>
    <name evidence="14" type="primary">rnhB</name>
    <name evidence="18" type="ORF">EPH95_04545</name>
</gene>
<evidence type="ECO:0000256" key="8">
    <source>
        <dbReference type="ARBA" id="ARBA00022490"/>
    </source>
</evidence>